<feature type="compositionally biased region" description="Basic and acidic residues" evidence="1">
    <location>
        <begin position="291"/>
        <end position="300"/>
    </location>
</feature>
<dbReference type="eggNOG" id="ENOG502S9P8">
    <property type="taxonomic scope" value="Eukaryota"/>
</dbReference>
<keyword evidence="4" id="KW-1185">Reference proteome</keyword>
<dbReference type="AlphaFoldDB" id="F0XFU7"/>
<keyword evidence="2" id="KW-1133">Transmembrane helix</keyword>
<dbReference type="GeneID" id="25973978"/>
<dbReference type="STRING" id="655863.F0XFU7"/>
<feature type="region of interest" description="Disordered" evidence="1">
    <location>
        <begin position="1"/>
        <end position="21"/>
    </location>
</feature>
<dbReference type="RefSeq" id="XP_014173687.1">
    <property type="nucleotide sequence ID" value="XM_014318212.1"/>
</dbReference>
<feature type="region of interest" description="Disordered" evidence="1">
    <location>
        <begin position="353"/>
        <end position="382"/>
    </location>
</feature>
<feature type="transmembrane region" description="Helical" evidence="2">
    <location>
        <begin position="81"/>
        <end position="104"/>
    </location>
</feature>
<dbReference type="OrthoDB" id="5404940at2759"/>
<keyword evidence="2" id="KW-0472">Membrane</keyword>
<sequence length="675" mass="73366">MAYIGRPFSQHTRFPEKPFDPKAVTRASWTPKPVKPKQDGPLVQFNRHPDAHEVLVGQRRQVQMLSRRTKTAIKAVRVVQLVLRVLQLLGATGVLVLMILISHLPDQTAWVMRITAIVVMVHCVYGIYHMAKPAGARPPASSAAYQVFSAFSDLCVLPMYVYGLMAARSDSDGWSTLLANKAALSSLKTAFYYTLVGAGALHLVTLCVACWLGVKFRQITMMPPDMNPLEDNLTSRTKTALHARNKSSVVTIGSLQSVDLAKEKGFVRPPAVPFAHTRGSSDATSVRTHKSRDSRLDLPSRYHQVMPSNSSVRSSATTLKRASIASGLPSSTIGRGSYAEISLHESYAPHYNSRRSVVTPPGTAPDGNTTTSPNGSTPRQTRFKENWSGADTLSDRTQQRNQALNTLVLNASGKRRDYNPVNQNFDFPESDGEVSDSDTVYQRPIFDDDDYGDTENRYESFRFETTALNRNNTGVSNGNDDDLHPSPLRANPMKRAKGSVTPTVSSMTSAVSSSTSGSAAEAANNNNAVLGELSLNDQRVSVVDAADLGDGTQGKYSNAEDEPDEASIGRALTGNAMPQQLATGKKRWTWAPRNRDSSIQPENGFYSKPYGNLKALTPPIMVGKDVSNVPAGRQVSSGNDYDLGSGVYNEAEGATAVFGRRHVSGKLAEEGRARM</sequence>
<feature type="compositionally biased region" description="Low complexity" evidence="1">
    <location>
        <begin position="499"/>
        <end position="519"/>
    </location>
</feature>
<keyword evidence="2" id="KW-0812">Transmembrane</keyword>
<feature type="transmembrane region" description="Helical" evidence="2">
    <location>
        <begin position="190"/>
        <end position="214"/>
    </location>
</feature>
<gene>
    <name evidence="3" type="ORF">CMQ_1133</name>
</gene>
<feature type="compositionally biased region" description="Polar residues" evidence="1">
    <location>
        <begin position="366"/>
        <end position="380"/>
    </location>
</feature>
<feature type="region of interest" description="Disordered" evidence="1">
    <location>
        <begin position="271"/>
        <end position="317"/>
    </location>
</feature>
<evidence type="ECO:0000256" key="1">
    <source>
        <dbReference type="SAM" id="MobiDB-lite"/>
    </source>
</evidence>
<feature type="compositionally biased region" description="Polar residues" evidence="1">
    <location>
        <begin position="306"/>
        <end position="317"/>
    </location>
</feature>
<proteinExistence type="predicted"/>
<dbReference type="InParanoid" id="F0XFU7"/>
<accession>F0XFU7</accession>
<feature type="region of interest" description="Disordered" evidence="1">
    <location>
        <begin position="469"/>
        <end position="519"/>
    </location>
</feature>
<dbReference type="EMBL" id="GL629765">
    <property type="protein sequence ID" value="EFX04205.1"/>
    <property type="molecule type" value="Genomic_DNA"/>
</dbReference>
<feature type="transmembrane region" description="Helical" evidence="2">
    <location>
        <begin position="110"/>
        <end position="131"/>
    </location>
</feature>
<feature type="compositionally biased region" description="Polar residues" evidence="1">
    <location>
        <begin position="469"/>
        <end position="478"/>
    </location>
</feature>
<reference evidence="3 4" key="1">
    <citation type="journal article" date="2011" name="Proc. Natl. Acad. Sci. U.S.A.">
        <title>Genome and transcriptome analyses of the mountain pine beetle-fungal symbiont Grosmannia clavigera, a lodgepole pine pathogen.</title>
        <authorList>
            <person name="DiGuistini S."/>
            <person name="Wang Y."/>
            <person name="Liao N.Y."/>
            <person name="Taylor G."/>
            <person name="Tanguay P."/>
            <person name="Feau N."/>
            <person name="Henrissat B."/>
            <person name="Chan S.K."/>
            <person name="Hesse-Orce U."/>
            <person name="Alamouti S.M."/>
            <person name="Tsui C.K.M."/>
            <person name="Docking R.T."/>
            <person name="Levasseur A."/>
            <person name="Haridas S."/>
            <person name="Robertson G."/>
            <person name="Birol I."/>
            <person name="Holt R.A."/>
            <person name="Marra M.A."/>
            <person name="Hamelin R.C."/>
            <person name="Hirst M."/>
            <person name="Jones S.J.M."/>
            <person name="Bohlmann J."/>
            <person name="Breuil C."/>
        </authorList>
    </citation>
    <scope>NUCLEOTIDE SEQUENCE [LARGE SCALE GENOMIC DNA]</scope>
    <source>
        <strain evidence="4">kw1407 / UAMH 11150</strain>
    </source>
</reference>
<organism evidence="4">
    <name type="scientific">Grosmannia clavigera (strain kw1407 / UAMH 11150)</name>
    <name type="common">Blue stain fungus</name>
    <name type="synonym">Graphiocladiella clavigera</name>
    <dbReference type="NCBI Taxonomy" id="655863"/>
    <lineage>
        <taxon>Eukaryota</taxon>
        <taxon>Fungi</taxon>
        <taxon>Dikarya</taxon>
        <taxon>Ascomycota</taxon>
        <taxon>Pezizomycotina</taxon>
        <taxon>Sordariomycetes</taxon>
        <taxon>Sordariomycetidae</taxon>
        <taxon>Ophiostomatales</taxon>
        <taxon>Ophiostomataceae</taxon>
        <taxon>Leptographium</taxon>
    </lineage>
</organism>
<evidence type="ECO:0000313" key="3">
    <source>
        <dbReference type="EMBL" id="EFX04205.1"/>
    </source>
</evidence>
<feature type="transmembrane region" description="Helical" evidence="2">
    <location>
        <begin position="143"/>
        <end position="165"/>
    </location>
</feature>
<evidence type="ECO:0000313" key="4">
    <source>
        <dbReference type="Proteomes" id="UP000007796"/>
    </source>
</evidence>
<dbReference type="HOGENOM" id="CLU_018980_1_0_1"/>
<protein>
    <submittedName>
        <fullName evidence="3">Uncharacterized protein</fullName>
    </submittedName>
</protein>
<name>F0XFU7_GROCL</name>
<dbReference type="Proteomes" id="UP000007796">
    <property type="component" value="Unassembled WGS sequence"/>
</dbReference>
<evidence type="ECO:0000256" key="2">
    <source>
        <dbReference type="SAM" id="Phobius"/>
    </source>
</evidence>